<keyword evidence="6" id="KW-1185">Reference proteome</keyword>
<dbReference type="HOGENOM" id="CLU_017584_9_2_12"/>
<name>F5YNS9_TREPZ</name>
<dbReference type="Pfam" id="PF00392">
    <property type="entry name" value="GntR"/>
    <property type="match status" value="1"/>
</dbReference>
<keyword evidence="1" id="KW-0805">Transcription regulation</keyword>
<dbReference type="PROSITE" id="PS50949">
    <property type="entry name" value="HTH_GNTR"/>
    <property type="match status" value="1"/>
</dbReference>
<dbReference type="eggNOG" id="COG2186">
    <property type="taxonomic scope" value="Bacteria"/>
</dbReference>
<dbReference type="PANTHER" id="PTHR43537:SF5">
    <property type="entry name" value="UXU OPERON TRANSCRIPTIONAL REGULATOR"/>
    <property type="match status" value="1"/>
</dbReference>
<dbReference type="InterPro" id="IPR000524">
    <property type="entry name" value="Tscrpt_reg_HTH_GntR"/>
</dbReference>
<feature type="domain" description="HTH gntR-type" evidence="4">
    <location>
        <begin position="9"/>
        <end position="77"/>
    </location>
</feature>
<dbReference type="SUPFAM" id="SSF48008">
    <property type="entry name" value="GntR ligand-binding domain-like"/>
    <property type="match status" value="1"/>
</dbReference>
<dbReference type="RefSeq" id="WP_015708508.1">
    <property type="nucleotide sequence ID" value="NC_015578.1"/>
</dbReference>
<evidence type="ECO:0000256" key="1">
    <source>
        <dbReference type="ARBA" id="ARBA00023015"/>
    </source>
</evidence>
<dbReference type="InterPro" id="IPR008920">
    <property type="entry name" value="TF_FadR/GntR_C"/>
</dbReference>
<evidence type="ECO:0000259" key="4">
    <source>
        <dbReference type="PROSITE" id="PS50949"/>
    </source>
</evidence>
<gene>
    <name evidence="5" type="ordered locus">TREPR_1614</name>
</gene>
<dbReference type="CDD" id="cd07377">
    <property type="entry name" value="WHTH_GntR"/>
    <property type="match status" value="1"/>
</dbReference>
<dbReference type="GO" id="GO:0003700">
    <property type="term" value="F:DNA-binding transcription factor activity"/>
    <property type="evidence" value="ECO:0007669"/>
    <property type="project" value="InterPro"/>
</dbReference>
<dbReference type="Proteomes" id="UP000009223">
    <property type="component" value="Chromosome"/>
</dbReference>
<dbReference type="InterPro" id="IPR036388">
    <property type="entry name" value="WH-like_DNA-bd_sf"/>
</dbReference>
<sequence length="231" mass="26101">MKKNTEIGKSLGEQVSEDLIRYIIDNNLPRGAKLPNELELTRLLGVGRSTIREAVRSLVSRNVLEVRQGAGTFVAEHRLGVPDDPLGFTFIRDKEKLTMDLVEVRLSIEPRIAAMAARAASDEDIRELKALAREVEDLIHAGEDHSHKDVEFHTRIAQSSRNLVVPNLMPIIQQSIILFVNTTHRVLVKETIDTHRLIVDAIEEHDSIGASDAMTLHIIHNRNYLKTLFRE</sequence>
<dbReference type="PANTHER" id="PTHR43537">
    <property type="entry name" value="TRANSCRIPTIONAL REGULATOR, GNTR FAMILY"/>
    <property type="match status" value="1"/>
</dbReference>
<reference evidence="6" key="1">
    <citation type="submission" date="2009-12" db="EMBL/GenBank/DDBJ databases">
        <title>Complete sequence of Treponema primitia strain ZAS-2.</title>
        <authorList>
            <person name="Tetu S.G."/>
            <person name="Matson E."/>
            <person name="Ren Q."/>
            <person name="Seshadri R."/>
            <person name="Elbourne L."/>
            <person name="Hassan K.A."/>
            <person name="Durkin A."/>
            <person name="Radune D."/>
            <person name="Mohamoud Y."/>
            <person name="Shay R."/>
            <person name="Jin S."/>
            <person name="Zhang X."/>
            <person name="Lucey K."/>
            <person name="Ballor N.R."/>
            <person name="Ottesen E."/>
            <person name="Rosenthal R."/>
            <person name="Allen A."/>
            <person name="Leadbetter J.R."/>
            <person name="Paulsen I.T."/>
        </authorList>
    </citation>
    <scope>NUCLEOTIDE SEQUENCE [LARGE SCALE GENOMIC DNA]</scope>
    <source>
        <strain evidence="6">ATCC BAA-887 / DSM 12427 / ZAS-2</strain>
    </source>
</reference>
<keyword evidence="2" id="KW-0238">DNA-binding</keyword>
<dbReference type="Gene3D" id="1.20.120.530">
    <property type="entry name" value="GntR ligand-binding domain-like"/>
    <property type="match status" value="1"/>
</dbReference>
<reference evidence="5 6" key="2">
    <citation type="journal article" date="2011" name="ISME J.">
        <title>RNA-seq reveals cooperative metabolic interactions between two termite-gut spirochete species in co-culture.</title>
        <authorList>
            <person name="Rosenthal A.Z."/>
            <person name="Matson E.G."/>
            <person name="Eldar A."/>
            <person name="Leadbetter J.R."/>
        </authorList>
    </citation>
    <scope>NUCLEOTIDE SEQUENCE [LARGE SCALE GENOMIC DNA]</scope>
    <source>
        <strain evidence="6">ATCC BAA-887 / DSM 12427 / ZAS-2</strain>
    </source>
</reference>
<dbReference type="Gene3D" id="1.10.10.10">
    <property type="entry name" value="Winged helix-like DNA-binding domain superfamily/Winged helix DNA-binding domain"/>
    <property type="match status" value="1"/>
</dbReference>
<dbReference type="STRING" id="545694.TREPR_1614"/>
<organism evidence="5 6">
    <name type="scientific">Treponema primitia (strain ATCC BAA-887 / DSM 12427 / ZAS-2)</name>
    <dbReference type="NCBI Taxonomy" id="545694"/>
    <lineage>
        <taxon>Bacteria</taxon>
        <taxon>Pseudomonadati</taxon>
        <taxon>Spirochaetota</taxon>
        <taxon>Spirochaetia</taxon>
        <taxon>Spirochaetales</taxon>
        <taxon>Treponemataceae</taxon>
        <taxon>Treponema</taxon>
    </lineage>
</organism>
<dbReference type="Pfam" id="PF07729">
    <property type="entry name" value="FCD"/>
    <property type="match status" value="1"/>
</dbReference>
<evidence type="ECO:0000313" key="5">
    <source>
        <dbReference type="EMBL" id="AEF85669.1"/>
    </source>
</evidence>
<protein>
    <submittedName>
        <fullName evidence="5">GntR domain protein</fullName>
    </submittedName>
</protein>
<keyword evidence="3" id="KW-0804">Transcription</keyword>
<dbReference type="SMART" id="SM00345">
    <property type="entry name" value="HTH_GNTR"/>
    <property type="match status" value="1"/>
</dbReference>
<evidence type="ECO:0000256" key="2">
    <source>
        <dbReference type="ARBA" id="ARBA00023125"/>
    </source>
</evidence>
<accession>F5YNS9</accession>
<dbReference type="InterPro" id="IPR011711">
    <property type="entry name" value="GntR_C"/>
</dbReference>
<dbReference type="InterPro" id="IPR036390">
    <property type="entry name" value="WH_DNA-bd_sf"/>
</dbReference>
<dbReference type="SUPFAM" id="SSF46785">
    <property type="entry name" value="Winged helix' DNA-binding domain"/>
    <property type="match status" value="1"/>
</dbReference>
<dbReference type="GO" id="GO:0003677">
    <property type="term" value="F:DNA binding"/>
    <property type="evidence" value="ECO:0007669"/>
    <property type="project" value="UniProtKB-KW"/>
</dbReference>
<dbReference type="PRINTS" id="PR00035">
    <property type="entry name" value="HTHGNTR"/>
</dbReference>
<evidence type="ECO:0000313" key="6">
    <source>
        <dbReference type="Proteomes" id="UP000009223"/>
    </source>
</evidence>
<dbReference type="KEGG" id="tpi:TREPR_1614"/>
<evidence type="ECO:0000256" key="3">
    <source>
        <dbReference type="ARBA" id="ARBA00023163"/>
    </source>
</evidence>
<dbReference type="OrthoDB" id="9799482at2"/>
<proteinExistence type="predicted"/>
<dbReference type="SMART" id="SM00895">
    <property type="entry name" value="FCD"/>
    <property type="match status" value="1"/>
</dbReference>
<dbReference type="AlphaFoldDB" id="F5YNS9"/>
<dbReference type="EMBL" id="CP001843">
    <property type="protein sequence ID" value="AEF85669.1"/>
    <property type="molecule type" value="Genomic_DNA"/>
</dbReference>